<dbReference type="GO" id="GO:0036503">
    <property type="term" value="P:ERAD pathway"/>
    <property type="evidence" value="ECO:0007669"/>
    <property type="project" value="TreeGrafter"/>
</dbReference>
<dbReference type="Pfam" id="PF23702">
    <property type="entry name" value="ARM_ECM29"/>
    <property type="match status" value="1"/>
</dbReference>
<comment type="subcellular location">
    <subcellularLocation>
        <location evidence="1">Cytoplasm</location>
    </subcellularLocation>
</comment>
<evidence type="ECO:0000256" key="5">
    <source>
        <dbReference type="SAM" id="MobiDB-lite"/>
    </source>
</evidence>
<feature type="domain" description="ECM29 ARM-like repeats" evidence="7">
    <location>
        <begin position="549"/>
        <end position="654"/>
    </location>
</feature>
<dbReference type="InterPro" id="IPR024372">
    <property type="entry name" value="Ecm29_N"/>
</dbReference>
<accession>A0A9P0MJG4</accession>
<evidence type="ECO:0000256" key="4">
    <source>
        <dbReference type="ARBA" id="ARBA00022942"/>
    </source>
</evidence>
<protein>
    <submittedName>
        <fullName evidence="9">Uncharacterized protein</fullName>
    </submittedName>
</protein>
<dbReference type="Gene3D" id="1.25.10.10">
    <property type="entry name" value="Leucine-rich Repeat Variant"/>
    <property type="match status" value="2"/>
</dbReference>
<keyword evidence="10" id="KW-1185">Reference proteome</keyword>
<sequence>MTQENDDLVLLERVFLGIVMSETDGQFESIINKVLLSVIQKLSSPNESVKNKVIELLSHVSKRTKAAKSVQLPVETLVAYYGDSNASAFIVNFTIIYIKIGFPRLPKDKKFELLPQLMSAVNNKPLQHQESLLVLLIASTKDYVYPRDENEGKNLFNLGDKEHLKKLLLSILMDIFMFPYGCVSEQNLTDISQYSYRRLTQDGFLDMSADAMEKTKVECIRMLTSGLYTPNQEYPALVVASGDYRSSVSQLAEDRIKKIMRDIDINKAEAVTPLYSIYLGSDAGSTPDKLRGSINMRIRLKILQHISKFTVILYPIAIRVLFESLYGSFANQKLRIFALSYASMIIQHLQESHLKQVAPLLLESGFLKLLREPEIEISLKEKTFPLVGQLVRKCPSLVSKDLTLLTFLFDTIEEAGDSDVARVIRDSAVSMSNAYGEFSNGALPGLLEAKLSSPCQKARSLALNFIINALQPTPLRTYLLLYSTCLSDDEIRREAKKPLYTSGEEKSIKPGNFPALLTLVTQRDSEKPHPSLLLKEVVLYLRLCLAADAGIESTNEQISHPSDSSPLISKYLNQLEPELLEAYVTMLFRLLKDDSGIIPLAALVEVIGCLYPTLPDKHLDKIPVFKKLAIDGNNDAIRDLAAEVWGVLASRLEPPPFSELQSQILALGHLISRIDNAPVQYLNTICQSINEENTCLAGLTSIALIAQSAKLHLPDSQLEGLVDNLLEKFFKTESNKVKEKAINAVGYLCIAEQGTKLRSKVINKLLESPKEVKDIEVILCSGQCLVSAIMGSDSPLAGDPWSREKHLPQSEGSSGLAGSSVERILSTITEDRRPIVRQTLCFWLLAVTKHCCQIEAVKIKLGEIQSGFIDLLNDNNGLVQEGAGKGLALVYEAGDEKTRGDLVKTVVEQLGSGKRLGQVSSETKLFEEGELGETPTGGKLSTYKELCTLASDLNQPDLIYKFMALAHHNAIWNSKKGAAFTVASLAQKAGPEFQEHLPSVLVRLYRYQYDPVGHVRQAMAGIWSSLATQDTVVKFRGQIFDDLLSNLTAREWRVRYSSCRAITDLMRGPAGTFLIEEKKDRLPELWAELFRVMDDIHKDTRSEAVRTAASLSKICATPVILPVLLEKGITNPAVEVRLLSLATVSEMLKKGLPEKDVVKVIAGYLKCELDPRSFVQYVKVGMMEELTGALIDSLKHSVRGGRVSSANFITLLSHHLRCEEIQPFVGKFLGALLPGVKDKNRRIRAEFGSTMGQLLRCAKASSVQRLFERLTTLYLESYTEEEVKWGVTEAVDAAIRHSQDAVEETALPLVFLAKHELPNEEKSNMKRIEKWEEAFKQICPGVGRLTTYQSEIISLLLTAIKSQYWTLKAQGGKSVRTLAEKVTDLKQKEEILQAVLEALEGRVWAGKEALLSPLPFLSQSDDVKQVLLKEVNRGTTSYKSAALTYLAETKPIFSSVVSAIKEAVTGDEKKILEAAVSLIGKCIIGENEFDEAVKICLNFLDKVPGPSLESMSEMTRERSGKQLTQYTEQFISAIVLGLGTRKLATVRRSSLNLLDNLQSCFADHVEAYLLIKSTFDKFSTELETDSDPGVRSRAIDIREKFKERALI</sequence>
<evidence type="ECO:0000259" key="8">
    <source>
        <dbReference type="Pfam" id="PF24492"/>
    </source>
</evidence>
<keyword evidence="2" id="KW-0963">Cytoplasm</keyword>
<dbReference type="PANTHER" id="PTHR23346:SF19">
    <property type="entry name" value="PROTEASOME ADAPTER AND SCAFFOLD PROTEIN ECM29"/>
    <property type="match status" value="1"/>
</dbReference>
<evidence type="ECO:0000313" key="9">
    <source>
        <dbReference type="EMBL" id="CAH1396700.1"/>
    </source>
</evidence>
<feature type="domain" description="Proteasome adapter and scaffold protein ECM29 HEAT-repeat" evidence="8">
    <location>
        <begin position="1174"/>
        <end position="1275"/>
    </location>
</feature>
<dbReference type="InterPro" id="IPR016024">
    <property type="entry name" value="ARM-type_fold"/>
</dbReference>
<dbReference type="InterPro" id="IPR055444">
    <property type="entry name" value="ARM_ECM29"/>
</dbReference>
<dbReference type="GO" id="GO:0005634">
    <property type="term" value="C:nucleus"/>
    <property type="evidence" value="ECO:0007669"/>
    <property type="project" value="TreeGrafter"/>
</dbReference>
<proteinExistence type="predicted"/>
<name>A0A9P0MJG4_NEZVI</name>
<evidence type="ECO:0000256" key="1">
    <source>
        <dbReference type="ARBA" id="ARBA00004496"/>
    </source>
</evidence>
<dbReference type="Pfam" id="PF24492">
    <property type="entry name" value="HEAT_ECM29"/>
    <property type="match status" value="1"/>
</dbReference>
<dbReference type="GO" id="GO:0005737">
    <property type="term" value="C:cytoplasm"/>
    <property type="evidence" value="ECO:0007669"/>
    <property type="project" value="UniProtKB-SubCell"/>
</dbReference>
<keyword evidence="3" id="KW-0677">Repeat</keyword>
<dbReference type="GO" id="GO:0043248">
    <property type="term" value="P:proteasome assembly"/>
    <property type="evidence" value="ECO:0007669"/>
    <property type="project" value="InterPro"/>
</dbReference>
<dbReference type="OrthoDB" id="16066at2759"/>
<dbReference type="GO" id="GO:0000502">
    <property type="term" value="C:proteasome complex"/>
    <property type="evidence" value="ECO:0007669"/>
    <property type="project" value="UniProtKB-KW"/>
</dbReference>
<organism evidence="9 10">
    <name type="scientific">Nezara viridula</name>
    <name type="common">Southern green stink bug</name>
    <name type="synonym">Cimex viridulus</name>
    <dbReference type="NCBI Taxonomy" id="85310"/>
    <lineage>
        <taxon>Eukaryota</taxon>
        <taxon>Metazoa</taxon>
        <taxon>Ecdysozoa</taxon>
        <taxon>Arthropoda</taxon>
        <taxon>Hexapoda</taxon>
        <taxon>Insecta</taxon>
        <taxon>Pterygota</taxon>
        <taxon>Neoptera</taxon>
        <taxon>Paraneoptera</taxon>
        <taxon>Hemiptera</taxon>
        <taxon>Heteroptera</taxon>
        <taxon>Panheteroptera</taxon>
        <taxon>Pentatomomorpha</taxon>
        <taxon>Pentatomoidea</taxon>
        <taxon>Pentatomidae</taxon>
        <taxon>Pentatominae</taxon>
        <taxon>Nezara</taxon>
    </lineage>
</organism>
<feature type="domain" description="Proteasome component Ecm29 N-terminal" evidence="6">
    <location>
        <begin position="11"/>
        <end position="468"/>
    </location>
</feature>
<dbReference type="InterPro" id="IPR011989">
    <property type="entry name" value="ARM-like"/>
</dbReference>
<feature type="region of interest" description="Disordered" evidence="5">
    <location>
        <begin position="799"/>
        <end position="818"/>
    </location>
</feature>
<gene>
    <name evidence="9" type="ORF">NEZAVI_LOCUS6717</name>
</gene>
<dbReference type="Proteomes" id="UP001152798">
    <property type="component" value="Chromosome 3"/>
</dbReference>
<evidence type="ECO:0000256" key="3">
    <source>
        <dbReference type="ARBA" id="ARBA00022737"/>
    </source>
</evidence>
<dbReference type="PANTHER" id="PTHR23346">
    <property type="entry name" value="TRANSLATIONAL ACTIVATOR GCN1-RELATED"/>
    <property type="match status" value="1"/>
</dbReference>
<evidence type="ECO:0000259" key="7">
    <source>
        <dbReference type="Pfam" id="PF23702"/>
    </source>
</evidence>
<evidence type="ECO:0000259" key="6">
    <source>
        <dbReference type="Pfam" id="PF13001"/>
    </source>
</evidence>
<keyword evidence="4" id="KW-0647">Proteasome</keyword>
<dbReference type="GO" id="GO:0060090">
    <property type="term" value="F:molecular adaptor activity"/>
    <property type="evidence" value="ECO:0007669"/>
    <property type="project" value="InterPro"/>
</dbReference>
<dbReference type="Pfam" id="PF13001">
    <property type="entry name" value="ECM29_N"/>
    <property type="match status" value="1"/>
</dbReference>
<dbReference type="EMBL" id="OV725079">
    <property type="protein sequence ID" value="CAH1396700.1"/>
    <property type="molecule type" value="Genomic_DNA"/>
</dbReference>
<dbReference type="InterPro" id="IPR055443">
    <property type="entry name" value="HEAT_ECM29"/>
</dbReference>
<reference evidence="9" key="1">
    <citation type="submission" date="2022-01" db="EMBL/GenBank/DDBJ databases">
        <authorList>
            <person name="King R."/>
        </authorList>
    </citation>
    <scope>NUCLEOTIDE SEQUENCE</scope>
</reference>
<evidence type="ECO:0000313" key="10">
    <source>
        <dbReference type="Proteomes" id="UP001152798"/>
    </source>
</evidence>
<dbReference type="SUPFAM" id="SSF48371">
    <property type="entry name" value="ARM repeat"/>
    <property type="match status" value="3"/>
</dbReference>
<evidence type="ECO:0000256" key="2">
    <source>
        <dbReference type="ARBA" id="ARBA00022490"/>
    </source>
</evidence>